<protein>
    <submittedName>
        <fullName evidence="1">Uncharacterized protein</fullName>
    </submittedName>
</protein>
<dbReference type="AlphaFoldDB" id="A0A0A9APN2"/>
<reference evidence="1" key="2">
    <citation type="journal article" date="2015" name="Data Brief">
        <title>Shoot transcriptome of the giant reed, Arundo donax.</title>
        <authorList>
            <person name="Barrero R.A."/>
            <person name="Guerrero F.D."/>
            <person name="Moolhuijzen P."/>
            <person name="Goolsby J.A."/>
            <person name="Tidwell J."/>
            <person name="Bellgard S.E."/>
            <person name="Bellgard M.I."/>
        </authorList>
    </citation>
    <scope>NUCLEOTIDE SEQUENCE</scope>
    <source>
        <tissue evidence="1">Shoot tissue taken approximately 20 cm above the soil surface</tissue>
    </source>
</reference>
<reference evidence="1" key="1">
    <citation type="submission" date="2014-09" db="EMBL/GenBank/DDBJ databases">
        <authorList>
            <person name="Magalhaes I.L.F."/>
            <person name="Oliveira U."/>
            <person name="Santos F.R."/>
            <person name="Vidigal T.H.D.A."/>
            <person name="Brescovit A.D."/>
            <person name="Santos A.J."/>
        </authorList>
    </citation>
    <scope>NUCLEOTIDE SEQUENCE</scope>
    <source>
        <tissue evidence="1">Shoot tissue taken approximately 20 cm above the soil surface</tissue>
    </source>
</reference>
<proteinExistence type="predicted"/>
<evidence type="ECO:0000313" key="1">
    <source>
        <dbReference type="EMBL" id="JAD53654.1"/>
    </source>
</evidence>
<sequence length="81" mass="9171">MYSTSQNLPAASAPRLNQAPIDKLIEITLCNFLQITSMQITDKAFGHPLFDQIIPPDHMVLRIYSKIEQACPKMMRKILVA</sequence>
<organism evidence="1">
    <name type="scientific">Arundo donax</name>
    <name type="common">Giant reed</name>
    <name type="synonym">Donax arundinaceus</name>
    <dbReference type="NCBI Taxonomy" id="35708"/>
    <lineage>
        <taxon>Eukaryota</taxon>
        <taxon>Viridiplantae</taxon>
        <taxon>Streptophyta</taxon>
        <taxon>Embryophyta</taxon>
        <taxon>Tracheophyta</taxon>
        <taxon>Spermatophyta</taxon>
        <taxon>Magnoliopsida</taxon>
        <taxon>Liliopsida</taxon>
        <taxon>Poales</taxon>
        <taxon>Poaceae</taxon>
        <taxon>PACMAD clade</taxon>
        <taxon>Arundinoideae</taxon>
        <taxon>Arundineae</taxon>
        <taxon>Arundo</taxon>
    </lineage>
</organism>
<accession>A0A0A9APN2</accession>
<dbReference type="EMBL" id="GBRH01244241">
    <property type="protein sequence ID" value="JAD53654.1"/>
    <property type="molecule type" value="Transcribed_RNA"/>
</dbReference>
<name>A0A0A9APN2_ARUDO</name>